<evidence type="ECO:0000256" key="7">
    <source>
        <dbReference type="PIRSR" id="PIRSR001217-1"/>
    </source>
</evidence>
<keyword evidence="5" id="KW-0720">Serine protease</keyword>
<sequence>MAQAKPGPIRRVLVGTWNLIDFTRRLVFNLIFLLLLALLLVFMFTRSGVKPLADRSALVLDLSAALVEQYGAHPVDRVLNQAMGRGRPEVQLRDVLAAIEAAKDDKRIERIVINTEGFSSAGYAAIRDVAAALREFRASGKQVVAWGSEMDQKQYYLAAQADEVYLDPMGMVFLEGLARYRLYYREGLQDKLGVDVHLFKVGEYKSAAEPYVLDAASPEAREADLFWMSDIWQRFLADIAQARKLEVAQLQGLVEDLPARVQAAEGDLAALALQAGLVDGLKTAAEFEQMMIERGALDEEEHSFRQVALRPYLAQQTAKKLVDSRPQVAVVVAQGEITYGQQAPGTVGGDSTSDLLRQAREDENVKAVVLRVDSPGGAVYPSEQIRREVELTKAAGKPVVVSMGNVAASGGYWISMNADRIYADENTITGSIGIFGLWMSVPRVMDKLGINTDGVGTTPLAGAFDPTRPLDPGVGRIIQAVIDKGYRDFTGKVAAARGSTPEQIDVHARGRVWTGAQARERGLVDELGGLEAALAEAARRANLEEGKYGVSYVERPLSPLEQFIVNMGGSAHGQAMLRWLAPAAPLMLDGQTLKRVERGLAWLDRDGRTPFQAVAHCFCDY</sequence>
<dbReference type="SUPFAM" id="SSF52096">
    <property type="entry name" value="ClpP/crotonase"/>
    <property type="match status" value="2"/>
</dbReference>
<keyword evidence="11" id="KW-1185">Reference proteome</keyword>
<feature type="active site" description="Proton donor/acceptor" evidence="7">
    <location>
        <position position="205"/>
    </location>
</feature>
<dbReference type="InterPro" id="IPR047272">
    <property type="entry name" value="S49_SppA_C"/>
</dbReference>
<dbReference type="CDD" id="cd07023">
    <property type="entry name" value="S49_Sppa_N_C"/>
    <property type="match status" value="1"/>
</dbReference>
<dbReference type="NCBIfam" id="TIGR00705">
    <property type="entry name" value="SppA_67K"/>
    <property type="match status" value="1"/>
</dbReference>
<evidence type="ECO:0000259" key="9">
    <source>
        <dbReference type="Pfam" id="PF01343"/>
    </source>
</evidence>
<dbReference type="AlphaFoldDB" id="A0A5B2ZBX4"/>
<dbReference type="Gene3D" id="3.90.226.10">
    <property type="entry name" value="2-enoyl-CoA Hydratase, Chain A, domain 1"/>
    <property type="match status" value="3"/>
</dbReference>
<dbReference type="Pfam" id="PF01343">
    <property type="entry name" value="Peptidase_S49"/>
    <property type="match status" value="2"/>
</dbReference>
<dbReference type="InterPro" id="IPR029045">
    <property type="entry name" value="ClpP/crotonase-like_dom_sf"/>
</dbReference>
<proteinExistence type="inferred from homology"/>
<dbReference type="InterPro" id="IPR004635">
    <property type="entry name" value="Pept_S49_SppA"/>
</dbReference>
<dbReference type="RefSeq" id="WP_149860701.1">
    <property type="nucleotide sequence ID" value="NZ_VUOD01000005.1"/>
</dbReference>
<dbReference type="InterPro" id="IPR004634">
    <property type="entry name" value="Pept_S49_pIV"/>
</dbReference>
<organism evidence="10 11">
    <name type="scientific">Arenimonas fontis</name>
    <dbReference type="NCBI Taxonomy" id="2608255"/>
    <lineage>
        <taxon>Bacteria</taxon>
        <taxon>Pseudomonadati</taxon>
        <taxon>Pseudomonadota</taxon>
        <taxon>Gammaproteobacteria</taxon>
        <taxon>Lysobacterales</taxon>
        <taxon>Lysobacteraceae</taxon>
        <taxon>Arenimonas</taxon>
    </lineage>
</organism>
<evidence type="ECO:0000256" key="6">
    <source>
        <dbReference type="ARBA" id="ARBA00023136"/>
    </source>
</evidence>
<reference evidence="10 11" key="2">
    <citation type="submission" date="2019-09" db="EMBL/GenBank/DDBJ databases">
        <authorList>
            <person name="Mazur A."/>
        </authorList>
    </citation>
    <scope>NUCLEOTIDE SEQUENCE [LARGE SCALE GENOMIC DNA]</scope>
    <source>
        <strain evidence="10 11">3729k</strain>
    </source>
</reference>
<dbReference type="Gene3D" id="6.20.330.10">
    <property type="match status" value="1"/>
</dbReference>
<dbReference type="InterPro" id="IPR047217">
    <property type="entry name" value="S49_SppA_67K_type_N"/>
</dbReference>
<dbReference type="NCBIfam" id="TIGR00706">
    <property type="entry name" value="SppA_dom"/>
    <property type="match status" value="1"/>
</dbReference>
<keyword evidence="3" id="KW-0645">Protease</keyword>
<evidence type="ECO:0000256" key="5">
    <source>
        <dbReference type="ARBA" id="ARBA00022825"/>
    </source>
</evidence>
<evidence type="ECO:0000313" key="11">
    <source>
        <dbReference type="Proteomes" id="UP000322165"/>
    </source>
</evidence>
<dbReference type="InterPro" id="IPR002142">
    <property type="entry name" value="Peptidase_S49"/>
</dbReference>
<dbReference type="CDD" id="cd07018">
    <property type="entry name" value="S49_SppA_67K_type"/>
    <property type="match status" value="1"/>
</dbReference>
<evidence type="ECO:0000256" key="4">
    <source>
        <dbReference type="ARBA" id="ARBA00022801"/>
    </source>
</evidence>
<feature type="domain" description="Peptidase S49" evidence="9">
    <location>
        <begin position="393"/>
        <end position="543"/>
    </location>
</feature>
<name>A0A5B2ZBX4_9GAMM</name>
<reference evidence="10 11" key="1">
    <citation type="submission" date="2019-09" db="EMBL/GenBank/DDBJ databases">
        <title>Arenimonas chukotkensis sp. nov., a bacterium isolated from Chukotka hot spring, Arctic region, Russia.</title>
        <authorList>
            <person name="Zayulina K.S."/>
            <person name="Prokofeva M.I."/>
            <person name="Elcheninov A.G."/>
            <person name="Novikov A."/>
            <person name="Kochetkova T.V."/>
            <person name="Kublanov I.V."/>
        </authorList>
    </citation>
    <scope>NUCLEOTIDE SEQUENCE [LARGE SCALE GENOMIC DNA]</scope>
    <source>
        <strain evidence="10 11">3729k</strain>
    </source>
</reference>
<dbReference type="GO" id="GO:0016020">
    <property type="term" value="C:membrane"/>
    <property type="evidence" value="ECO:0007669"/>
    <property type="project" value="UniProtKB-SubCell"/>
</dbReference>
<comment type="subcellular location">
    <subcellularLocation>
        <location evidence="1">Membrane</location>
    </subcellularLocation>
</comment>
<keyword evidence="6 8" id="KW-0472">Membrane</keyword>
<evidence type="ECO:0000256" key="1">
    <source>
        <dbReference type="ARBA" id="ARBA00004370"/>
    </source>
</evidence>
<accession>A0A5B2ZBX4</accession>
<comment type="caution">
    <text evidence="10">The sequence shown here is derived from an EMBL/GenBank/DDBJ whole genome shotgun (WGS) entry which is preliminary data.</text>
</comment>
<evidence type="ECO:0000256" key="8">
    <source>
        <dbReference type="SAM" id="Phobius"/>
    </source>
</evidence>
<keyword evidence="8" id="KW-0812">Transmembrane</keyword>
<gene>
    <name evidence="10" type="primary">sppA</name>
    <name evidence="10" type="ORF">F0415_08035</name>
</gene>
<evidence type="ECO:0000256" key="3">
    <source>
        <dbReference type="ARBA" id="ARBA00022670"/>
    </source>
</evidence>
<evidence type="ECO:0000256" key="2">
    <source>
        <dbReference type="ARBA" id="ARBA00008683"/>
    </source>
</evidence>
<evidence type="ECO:0000313" key="10">
    <source>
        <dbReference type="EMBL" id="KAA2284642.1"/>
    </source>
</evidence>
<keyword evidence="4" id="KW-0378">Hydrolase</keyword>
<feature type="active site" description="Nucleophile" evidence="7">
    <location>
        <position position="409"/>
    </location>
</feature>
<dbReference type="PANTHER" id="PTHR33209">
    <property type="entry name" value="PROTEASE 4"/>
    <property type="match status" value="1"/>
</dbReference>
<dbReference type="PANTHER" id="PTHR33209:SF1">
    <property type="entry name" value="PEPTIDASE S49 DOMAIN-CONTAINING PROTEIN"/>
    <property type="match status" value="1"/>
</dbReference>
<keyword evidence="8" id="KW-1133">Transmembrane helix</keyword>
<protein>
    <submittedName>
        <fullName evidence="10">Signal peptide peptidase SppA</fullName>
    </submittedName>
</protein>
<dbReference type="EMBL" id="VUOD01000005">
    <property type="protein sequence ID" value="KAA2284642.1"/>
    <property type="molecule type" value="Genomic_DNA"/>
</dbReference>
<feature type="transmembrane region" description="Helical" evidence="8">
    <location>
        <begin position="26"/>
        <end position="45"/>
    </location>
</feature>
<dbReference type="Proteomes" id="UP000322165">
    <property type="component" value="Unassembled WGS sequence"/>
</dbReference>
<dbReference type="GO" id="GO:0008236">
    <property type="term" value="F:serine-type peptidase activity"/>
    <property type="evidence" value="ECO:0007669"/>
    <property type="project" value="UniProtKB-KW"/>
</dbReference>
<feature type="domain" description="Peptidase S49" evidence="9">
    <location>
        <begin position="136"/>
        <end position="285"/>
    </location>
</feature>
<comment type="similarity">
    <text evidence="2">Belongs to the peptidase S49 family.</text>
</comment>
<dbReference type="GO" id="GO:0006465">
    <property type="term" value="P:signal peptide processing"/>
    <property type="evidence" value="ECO:0007669"/>
    <property type="project" value="InterPro"/>
</dbReference>
<dbReference type="PIRSF" id="PIRSF001217">
    <property type="entry name" value="Protease_4_SppA"/>
    <property type="match status" value="1"/>
</dbReference>